<dbReference type="InterPro" id="IPR036047">
    <property type="entry name" value="F-box-like_dom_sf"/>
</dbReference>
<proteinExistence type="predicted"/>
<sequence length="343" mass="38840">MGWSNISSPVSEKNTQITDIHPQIITRHILTRIDVASVASMALTSHHFHAVCSDDKFWTQICNSTWASTNHPLVRNALAAFPAGHASFFSDSFRTLHFEKGDSHCRDTTPLQRPNEFISAVDLRYRNQILCSEVNVTDTSTQNFMDSCFEVEAFADKKQLLSNITESCEDDEATFMQDLRENITLSWIIIDPTQKRAANISSRRPVSVRSHWIDGDVEIKFAVIMPEFVETRLTAMLKWSDCGKLVVLSGVRLQLHDMDGLCLSGKTSLRILQEAIRSGGRKKAREGEETRIHGNYVEMKRERRQVKDKTRRTTTLLIAAISLAFVVLPVNMRFSVSEQGKPL</sequence>
<organism evidence="3 4">
    <name type="scientific">Daucus carota subsp. sativus</name>
    <name type="common">Carrot</name>
    <dbReference type="NCBI Taxonomy" id="79200"/>
    <lineage>
        <taxon>Eukaryota</taxon>
        <taxon>Viridiplantae</taxon>
        <taxon>Streptophyta</taxon>
        <taxon>Embryophyta</taxon>
        <taxon>Tracheophyta</taxon>
        <taxon>Spermatophyta</taxon>
        <taxon>Magnoliopsida</taxon>
        <taxon>eudicotyledons</taxon>
        <taxon>Gunneridae</taxon>
        <taxon>Pentapetalae</taxon>
        <taxon>asterids</taxon>
        <taxon>campanulids</taxon>
        <taxon>Apiales</taxon>
        <taxon>Apiaceae</taxon>
        <taxon>Apioideae</taxon>
        <taxon>Scandiceae</taxon>
        <taxon>Daucinae</taxon>
        <taxon>Daucus</taxon>
        <taxon>Daucus sect. Daucus</taxon>
    </lineage>
</organism>
<keyword evidence="1" id="KW-1133">Transmembrane helix</keyword>
<accession>A0AAF0X2L1</accession>
<feature type="transmembrane region" description="Helical" evidence="1">
    <location>
        <begin position="313"/>
        <end position="334"/>
    </location>
</feature>
<name>A0AAF0X2L1_DAUCS</name>
<dbReference type="Proteomes" id="UP000077755">
    <property type="component" value="Chromosome 5"/>
</dbReference>
<evidence type="ECO:0000259" key="2">
    <source>
        <dbReference type="Pfam" id="PF12937"/>
    </source>
</evidence>
<reference evidence="3" key="1">
    <citation type="journal article" date="2016" name="Nat. Genet.">
        <title>A high-quality carrot genome assembly provides new insights into carotenoid accumulation and asterid genome evolution.</title>
        <authorList>
            <person name="Iorizzo M."/>
            <person name="Ellison S."/>
            <person name="Senalik D."/>
            <person name="Zeng P."/>
            <person name="Satapoomin P."/>
            <person name="Huang J."/>
            <person name="Bowman M."/>
            <person name="Iovene M."/>
            <person name="Sanseverino W."/>
            <person name="Cavagnaro P."/>
            <person name="Yildiz M."/>
            <person name="Macko-Podgorni A."/>
            <person name="Moranska E."/>
            <person name="Grzebelus E."/>
            <person name="Grzebelus D."/>
            <person name="Ashrafi H."/>
            <person name="Zheng Z."/>
            <person name="Cheng S."/>
            <person name="Spooner D."/>
            <person name="Van Deynze A."/>
            <person name="Simon P."/>
        </authorList>
    </citation>
    <scope>NUCLEOTIDE SEQUENCE</scope>
    <source>
        <tissue evidence="3">Leaf</tissue>
    </source>
</reference>
<keyword evidence="1" id="KW-0812">Transmembrane</keyword>
<feature type="domain" description="F-box" evidence="2">
    <location>
        <begin position="25"/>
        <end position="63"/>
    </location>
</feature>
<gene>
    <name evidence="3" type="ORF">DCAR_0520029</name>
</gene>
<dbReference type="InterPro" id="IPR001810">
    <property type="entry name" value="F-box_dom"/>
</dbReference>
<dbReference type="PANTHER" id="PTHR33736:SF13">
    <property type="entry name" value="OS11G0155100 PROTEIN"/>
    <property type="match status" value="1"/>
</dbReference>
<dbReference type="SUPFAM" id="SSF81383">
    <property type="entry name" value="F-box domain"/>
    <property type="match status" value="1"/>
</dbReference>
<keyword evidence="4" id="KW-1185">Reference proteome</keyword>
<dbReference type="AlphaFoldDB" id="A0AAF0X2L1"/>
<evidence type="ECO:0000256" key="1">
    <source>
        <dbReference type="SAM" id="Phobius"/>
    </source>
</evidence>
<dbReference type="PANTHER" id="PTHR33736">
    <property type="entry name" value="F-BOX PROTEIN-RELATED"/>
    <property type="match status" value="1"/>
</dbReference>
<dbReference type="Gene3D" id="1.20.1280.50">
    <property type="match status" value="1"/>
</dbReference>
<protein>
    <recommendedName>
        <fullName evidence="2">F-box domain-containing protein</fullName>
    </recommendedName>
</protein>
<evidence type="ECO:0000313" key="3">
    <source>
        <dbReference type="EMBL" id="WOH00656.1"/>
    </source>
</evidence>
<keyword evidence="1" id="KW-0472">Membrane</keyword>
<dbReference type="EMBL" id="CP093347">
    <property type="protein sequence ID" value="WOH00656.1"/>
    <property type="molecule type" value="Genomic_DNA"/>
</dbReference>
<reference evidence="3" key="2">
    <citation type="submission" date="2022-03" db="EMBL/GenBank/DDBJ databases">
        <title>Draft title - Genomic analysis of global carrot germplasm unveils the trajectory of domestication and the origin of high carotenoid orange carrot.</title>
        <authorList>
            <person name="Iorizzo M."/>
            <person name="Ellison S."/>
            <person name="Senalik D."/>
            <person name="Macko-Podgorni A."/>
            <person name="Grzebelus D."/>
            <person name="Bostan H."/>
            <person name="Rolling W."/>
            <person name="Curaba J."/>
            <person name="Simon P."/>
        </authorList>
    </citation>
    <scope>NUCLEOTIDE SEQUENCE</scope>
    <source>
        <tissue evidence="3">Leaf</tissue>
    </source>
</reference>
<evidence type="ECO:0000313" key="4">
    <source>
        <dbReference type="Proteomes" id="UP000077755"/>
    </source>
</evidence>
<dbReference type="InterPro" id="IPR045283">
    <property type="entry name" value="AT3G44326-like"/>
</dbReference>
<dbReference type="Pfam" id="PF12937">
    <property type="entry name" value="F-box-like"/>
    <property type="match status" value="1"/>
</dbReference>